<name>A0AAW2UVU7_9LAMI</name>
<dbReference type="EMBL" id="JACGWN010000011">
    <property type="protein sequence ID" value="KAL0421281.1"/>
    <property type="molecule type" value="Genomic_DNA"/>
</dbReference>
<reference evidence="2" key="1">
    <citation type="submission" date="2020-06" db="EMBL/GenBank/DDBJ databases">
        <authorList>
            <person name="Li T."/>
            <person name="Hu X."/>
            <person name="Zhang T."/>
            <person name="Song X."/>
            <person name="Zhang H."/>
            <person name="Dai N."/>
            <person name="Sheng W."/>
            <person name="Hou X."/>
            <person name="Wei L."/>
        </authorList>
    </citation>
    <scope>NUCLEOTIDE SEQUENCE</scope>
    <source>
        <strain evidence="2">KEN1</strain>
        <tissue evidence="2">Leaf</tissue>
    </source>
</reference>
<dbReference type="Gene3D" id="2.40.70.10">
    <property type="entry name" value="Acid Proteases"/>
    <property type="match status" value="1"/>
</dbReference>
<evidence type="ECO:0000313" key="2">
    <source>
        <dbReference type="EMBL" id="KAL0421281.1"/>
    </source>
</evidence>
<dbReference type="CDD" id="cd00303">
    <property type="entry name" value="retropepsin_like"/>
    <property type="match status" value="1"/>
</dbReference>
<organism evidence="2">
    <name type="scientific">Sesamum latifolium</name>
    <dbReference type="NCBI Taxonomy" id="2727402"/>
    <lineage>
        <taxon>Eukaryota</taxon>
        <taxon>Viridiplantae</taxon>
        <taxon>Streptophyta</taxon>
        <taxon>Embryophyta</taxon>
        <taxon>Tracheophyta</taxon>
        <taxon>Spermatophyta</taxon>
        <taxon>Magnoliopsida</taxon>
        <taxon>eudicotyledons</taxon>
        <taxon>Gunneridae</taxon>
        <taxon>Pentapetalae</taxon>
        <taxon>asterids</taxon>
        <taxon>lamiids</taxon>
        <taxon>Lamiales</taxon>
        <taxon>Pedaliaceae</taxon>
        <taxon>Sesamum</taxon>
    </lineage>
</organism>
<sequence length="280" mass="31965">MMNEETKGEQEILFGNPDLERDVTNNDALVISFTIANFWVKKVFVDSGSLAYIIFYKAFSQMEINNAELTRVNMPLTSFSGSTIEPVGEMMLLISMGSYPMRVTKMVKFLVVDAHSAYNIILGRLNLNSFQAIASTYHLKLKFPSPDGIKEEVGDRRQARECYASSLRKDPNDQYVNPPTKGENPSKEKTPIISEEASIKEGNERELFETKRRKIDEERIEPMEEVKIVVLSQEHGLKNNKNRNSDIERLVDLDLLGEIRYTASTRVEAYKRCMSKAYNA</sequence>
<protein>
    <submittedName>
        <fullName evidence="2">Uncharacterized protein</fullName>
    </submittedName>
</protein>
<dbReference type="PANTHER" id="PTHR33240">
    <property type="entry name" value="OS08G0508500 PROTEIN"/>
    <property type="match status" value="1"/>
</dbReference>
<gene>
    <name evidence="2" type="ORF">Slati_3151000</name>
</gene>
<reference evidence="2" key="2">
    <citation type="journal article" date="2024" name="Plant">
        <title>Genomic evolution and insights into agronomic trait innovations of Sesamum species.</title>
        <authorList>
            <person name="Miao H."/>
            <person name="Wang L."/>
            <person name="Qu L."/>
            <person name="Liu H."/>
            <person name="Sun Y."/>
            <person name="Le M."/>
            <person name="Wang Q."/>
            <person name="Wei S."/>
            <person name="Zheng Y."/>
            <person name="Lin W."/>
            <person name="Duan Y."/>
            <person name="Cao H."/>
            <person name="Xiong S."/>
            <person name="Wang X."/>
            <person name="Wei L."/>
            <person name="Li C."/>
            <person name="Ma Q."/>
            <person name="Ju M."/>
            <person name="Zhao R."/>
            <person name="Li G."/>
            <person name="Mu C."/>
            <person name="Tian Q."/>
            <person name="Mei H."/>
            <person name="Zhang T."/>
            <person name="Gao T."/>
            <person name="Zhang H."/>
        </authorList>
    </citation>
    <scope>NUCLEOTIDE SEQUENCE</scope>
    <source>
        <strain evidence="2">KEN1</strain>
    </source>
</reference>
<dbReference type="AlphaFoldDB" id="A0AAW2UVU7"/>
<proteinExistence type="predicted"/>
<feature type="region of interest" description="Disordered" evidence="1">
    <location>
        <begin position="164"/>
        <end position="191"/>
    </location>
</feature>
<accession>A0AAW2UVU7</accession>
<dbReference type="InterPro" id="IPR021109">
    <property type="entry name" value="Peptidase_aspartic_dom_sf"/>
</dbReference>
<evidence type="ECO:0000256" key="1">
    <source>
        <dbReference type="SAM" id="MobiDB-lite"/>
    </source>
</evidence>
<comment type="caution">
    <text evidence="2">The sequence shown here is derived from an EMBL/GenBank/DDBJ whole genome shotgun (WGS) entry which is preliminary data.</text>
</comment>
<dbReference type="PANTHER" id="PTHR33240:SF17">
    <property type="entry name" value="EUKARYOTIC PEPTIDE CHAIN RELEASE FACTOR GTP-BINDING SUBUNIT-LIKE"/>
    <property type="match status" value="1"/>
</dbReference>